<protein>
    <recommendedName>
        <fullName evidence="3">Initiator Rep protein domain-containing protein</fullName>
    </recommendedName>
</protein>
<gene>
    <name evidence="1" type="ORF">OX90_12315</name>
</gene>
<name>A0ABR5JP15_9PSED</name>
<organism evidence="1 2">
    <name type="scientific">Pseudomonas coronafaciens pv. porri</name>
    <dbReference type="NCBI Taxonomy" id="83964"/>
    <lineage>
        <taxon>Bacteria</taxon>
        <taxon>Pseudomonadati</taxon>
        <taxon>Pseudomonadota</taxon>
        <taxon>Gammaproteobacteria</taxon>
        <taxon>Pseudomonadales</taxon>
        <taxon>Pseudomonadaceae</taxon>
        <taxon>Pseudomonas</taxon>
        <taxon>Pseudomonas coronafaciens</taxon>
    </lineage>
</organism>
<dbReference type="Proteomes" id="UP000037201">
    <property type="component" value="Unassembled WGS sequence"/>
</dbReference>
<dbReference type="RefSeq" id="WP_053486551.1">
    <property type="nucleotide sequence ID" value="NZ_JUEU01000141.1"/>
</dbReference>
<reference evidence="1 2" key="2">
    <citation type="submission" date="2015-09" db="EMBL/GenBank/DDBJ databases">
        <title>Genome analysis of Pseudomonas syringae pv. porri LMG.</title>
        <authorList>
            <person name="Rombouts S."/>
        </authorList>
    </citation>
    <scope>NUCLEOTIDE SEQUENCE [LARGE SCALE GENOMIC DNA]</scope>
    <source>
        <strain evidence="1 2">LMG 28496</strain>
    </source>
</reference>
<evidence type="ECO:0008006" key="3">
    <source>
        <dbReference type="Google" id="ProtNLM"/>
    </source>
</evidence>
<proteinExistence type="predicted"/>
<keyword evidence="2" id="KW-1185">Reference proteome</keyword>
<evidence type="ECO:0000313" key="2">
    <source>
        <dbReference type="Proteomes" id="UP000037201"/>
    </source>
</evidence>
<sequence length="287" mass="34107">MIRNDETKIKEFGFASRYSTDSNFILTKEMAELPFFAGHHDDNITTKVVSKHLNIEKYELTGARLNKDDFILFLAIIKIFDRASYVENIEIMEREIFFSEIFEMMQVPKEQRNKLARKQQVKSSLIRIRTLRNTVTIKGKSEVDFSVLPEYSFDLSKNTESFTIRIFSKFITYFRESTETYLCHANIKLTTELSVDALKFYLYLTANKNHHFLHREAIDNIFEFKRTELQEVEDRTEEVVVFQTPEKEANRTLNRVMNELKSKNVLEHYELIKTKRKTSQLKFFAKK</sequence>
<dbReference type="EMBL" id="JUEU01000141">
    <property type="protein sequence ID" value="KOP59254.1"/>
    <property type="molecule type" value="Genomic_DNA"/>
</dbReference>
<reference evidence="1 2" key="1">
    <citation type="submission" date="2014-12" db="EMBL/GenBank/DDBJ databases">
        <authorList>
            <person name="Baeyen S."/>
        </authorList>
    </citation>
    <scope>NUCLEOTIDE SEQUENCE [LARGE SCALE GENOMIC DNA]</scope>
    <source>
        <strain evidence="1 2">LMG 28496</strain>
    </source>
</reference>
<evidence type="ECO:0000313" key="1">
    <source>
        <dbReference type="EMBL" id="KOP59254.1"/>
    </source>
</evidence>
<accession>A0ABR5JP15</accession>
<comment type="caution">
    <text evidence="1">The sequence shown here is derived from an EMBL/GenBank/DDBJ whole genome shotgun (WGS) entry which is preliminary data.</text>
</comment>